<keyword evidence="8 9" id="KW-0503">Monooxygenase</keyword>
<dbReference type="GO" id="GO:0005506">
    <property type="term" value="F:iron ion binding"/>
    <property type="evidence" value="ECO:0007669"/>
    <property type="project" value="InterPro"/>
</dbReference>
<dbReference type="PRINTS" id="PR00463">
    <property type="entry name" value="EP450I"/>
</dbReference>
<accession>A0A1E5UQY3</accession>
<protein>
    <submittedName>
        <fullName evidence="9">Indolin-2-one monooxygenase</fullName>
    </submittedName>
</protein>
<dbReference type="InterPro" id="IPR050193">
    <property type="entry name" value="Cytochrome_P450_71"/>
</dbReference>
<evidence type="ECO:0000256" key="8">
    <source>
        <dbReference type="RuleBase" id="RU000461"/>
    </source>
</evidence>
<name>A0A1E5UQY3_9POAL</name>
<dbReference type="InterPro" id="IPR002401">
    <property type="entry name" value="Cyt_P450_E_grp-I"/>
</dbReference>
<dbReference type="GO" id="GO:0004497">
    <property type="term" value="F:monooxygenase activity"/>
    <property type="evidence" value="ECO:0007669"/>
    <property type="project" value="UniProtKB-KW"/>
</dbReference>
<evidence type="ECO:0000256" key="4">
    <source>
        <dbReference type="ARBA" id="ARBA00022989"/>
    </source>
</evidence>
<reference evidence="9 10" key="1">
    <citation type="submission" date="2016-09" db="EMBL/GenBank/DDBJ databases">
        <title>The draft genome of Dichanthelium oligosanthes: A C3 panicoid grass species.</title>
        <authorList>
            <person name="Studer A.J."/>
            <person name="Schnable J.C."/>
            <person name="Brutnell T.P."/>
        </authorList>
    </citation>
    <scope>NUCLEOTIDE SEQUENCE [LARGE SCALE GENOMIC DNA]</scope>
    <source>
        <strain evidence="10">cv. Kellogg 1175</strain>
        <tissue evidence="9">Leaf</tissue>
    </source>
</reference>
<dbReference type="GO" id="GO:0016020">
    <property type="term" value="C:membrane"/>
    <property type="evidence" value="ECO:0007669"/>
    <property type="project" value="UniProtKB-SubCell"/>
</dbReference>
<evidence type="ECO:0000256" key="6">
    <source>
        <dbReference type="ARBA" id="ARBA00023136"/>
    </source>
</evidence>
<dbReference type="GO" id="GO:0020037">
    <property type="term" value="F:heme binding"/>
    <property type="evidence" value="ECO:0007669"/>
    <property type="project" value="InterPro"/>
</dbReference>
<keyword evidence="3" id="KW-0812">Transmembrane</keyword>
<keyword evidence="7 8" id="KW-0479">Metal-binding</keyword>
<keyword evidence="4" id="KW-1133">Transmembrane helix</keyword>
<dbReference type="OrthoDB" id="1470350at2759"/>
<evidence type="ECO:0000256" key="2">
    <source>
        <dbReference type="ARBA" id="ARBA00010617"/>
    </source>
</evidence>
<comment type="caution">
    <text evidence="9">The sequence shown here is derived from an EMBL/GenBank/DDBJ whole genome shotgun (WGS) entry which is preliminary data.</text>
</comment>
<dbReference type="Pfam" id="PF00067">
    <property type="entry name" value="p450"/>
    <property type="match status" value="1"/>
</dbReference>
<evidence type="ECO:0000256" key="5">
    <source>
        <dbReference type="ARBA" id="ARBA00023002"/>
    </source>
</evidence>
<keyword evidence="7 8" id="KW-0349">Heme</keyword>
<comment type="similarity">
    <text evidence="2 8">Belongs to the cytochrome P450 family.</text>
</comment>
<dbReference type="Proteomes" id="UP000095767">
    <property type="component" value="Unassembled WGS sequence"/>
</dbReference>
<dbReference type="SUPFAM" id="SSF48264">
    <property type="entry name" value="Cytochrome P450"/>
    <property type="match status" value="1"/>
</dbReference>
<comment type="cofactor">
    <cofactor evidence="7">
        <name>heme</name>
        <dbReference type="ChEBI" id="CHEBI:30413"/>
    </cofactor>
</comment>
<dbReference type="AlphaFoldDB" id="A0A1E5UQY3"/>
<evidence type="ECO:0000256" key="1">
    <source>
        <dbReference type="ARBA" id="ARBA00004167"/>
    </source>
</evidence>
<feature type="binding site" description="axial binding residue" evidence="7">
    <location>
        <position position="119"/>
    </location>
    <ligand>
        <name>heme</name>
        <dbReference type="ChEBI" id="CHEBI:30413"/>
    </ligand>
    <ligandPart>
        <name>Fe</name>
        <dbReference type="ChEBI" id="CHEBI:18248"/>
    </ligandPart>
</feature>
<dbReference type="InterPro" id="IPR017972">
    <property type="entry name" value="Cyt_P450_CS"/>
</dbReference>
<dbReference type="InterPro" id="IPR001128">
    <property type="entry name" value="Cyt_P450"/>
</dbReference>
<dbReference type="PANTHER" id="PTHR47956:SF138">
    <property type="entry name" value="CYTOCHROME P450"/>
    <property type="match status" value="1"/>
</dbReference>
<dbReference type="EMBL" id="LWDX02067409">
    <property type="protein sequence ID" value="OEL15264.1"/>
    <property type="molecule type" value="Genomic_DNA"/>
</dbReference>
<evidence type="ECO:0000313" key="9">
    <source>
        <dbReference type="EMBL" id="OEL15264.1"/>
    </source>
</evidence>
<dbReference type="Gene3D" id="1.10.630.10">
    <property type="entry name" value="Cytochrome P450"/>
    <property type="match status" value="1"/>
</dbReference>
<evidence type="ECO:0000256" key="3">
    <source>
        <dbReference type="ARBA" id="ARBA00022692"/>
    </source>
</evidence>
<keyword evidence="7 8" id="KW-0408">Iron</keyword>
<dbReference type="STRING" id="888268.A0A1E5UQY3"/>
<evidence type="ECO:0000256" key="7">
    <source>
        <dbReference type="PIRSR" id="PIRSR602401-1"/>
    </source>
</evidence>
<keyword evidence="5 8" id="KW-0560">Oxidoreductase</keyword>
<dbReference type="GO" id="GO:0016705">
    <property type="term" value="F:oxidoreductase activity, acting on paired donors, with incorporation or reduction of molecular oxygen"/>
    <property type="evidence" value="ECO:0007669"/>
    <property type="project" value="InterPro"/>
</dbReference>
<gene>
    <name evidence="9" type="ORF">BAE44_0023717</name>
</gene>
<keyword evidence="6" id="KW-0472">Membrane</keyword>
<dbReference type="PANTHER" id="PTHR47956">
    <property type="entry name" value="CYTOCHROME P450 71B11-RELATED"/>
    <property type="match status" value="1"/>
</dbReference>
<evidence type="ECO:0000313" key="10">
    <source>
        <dbReference type="Proteomes" id="UP000095767"/>
    </source>
</evidence>
<proteinExistence type="inferred from homology"/>
<sequence>MKVAFRQQAVQHLDSHGSSASTSMSRLICHAVLGRLPREEGRNKVFLELLKTNSKLLGGFNLEVYFPSLARLGIWATAYWESAEEFMAEQFMEGAMDVVSDYQGNDFHLLPFGSGRRMCPGMNFAVVTFKMILANLVHHFNWELPPGSPGVDMAESFAMDVHRKEKLLLIPRTPVQMVN</sequence>
<keyword evidence="10" id="KW-1185">Reference proteome</keyword>
<dbReference type="PROSITE" id="PS00086">
    <property type="entry name" value="CYTOCHROME_P450"/>
    <property type="match status" value="1"/>
</dbReference>
<organism evidence="9 10">
    <name type="scientific">Dichanthelium oligosanthes</name>
    <dbReference type="NCBI Taxonomy" id="888268"/>
    <lineage>
        <taxon>Eukaryota</taxon>
        <taxon>Viridiplantae</taxon>
        <taxon>Streptophyta</taxon>
        <taxon>Embryophyta</taxon>
        <taxon>Tracheophyta</taxon>
        <taxon>Spermatophyta</taxon>
        <taxon>Magnoliopsida</taxon>
        <taxon>Liliopsida</taxon>
        <taxon>Poales</taxon>
        <taxon>Poaceae</taxon>
        <taxon>PACMAD clade</taxon>
        <taxon>Panicoideae</taxon>
        <taxon>Panicodae</taxon>
        <taxon>Paniceae</taxon>
        <taxon>Dichantheliinae</taxon>
        <taxon>Dichanthelium</taxon>
    </lineage>
</organism>
<dbReference type="InterPro" id="IPR036396">
    <property type="entry name" value="Cyt_P450_sf"/>
</dbReference>
<comment type="subcellular location">
    <subcellularLocation>
        <location evidence="1">Membrane</location>
        <topology evidence="1">Single-pass membrane protein</topology>
    </subcellularLocation>
</comment>